<evidence type="ECO:0000256" key="2">
    <source>
        <dbReference type="PROSITE-ProRule" id="PRU00497"/>
    </source>
</evidence>
<dbReference type="PANTHER" id="PTHR12236">
    <property type="entry name" value="STRUCTURAL CONTITUENT OF CUTICLE"/>
    <property type="match status" value="1"/>
</dbReference>
<keyword evidence="1 2" id="KW-0193">Cuticle</keyword>
<organism evidence="4 5">
    <name type="scientific">Aromia moschata</name>
    <dbReference type="NCBI Taxonomy" id="1265417"/>
    <lineage>
        <taxon>Eukaryota</taxon>
        <taxon>Metazoa</taxon>
        <taxon>Ecdysozoa</taxon>
        <taxon>Arthropoda</taxon>
        <taxon>Hexapoda</taxon>
        <taxon>Insecta</taxon>
        <taxon>Pterygota</taxon>
        <taxon>Neoptera</taxon>
        <taxon>Endopterygota</taxon>
        <taxon>Coleoptera</taxon>
        <taxon>Polyphaga</taxon>
        <taxon>Cucujiformia</taxon>
        <taxon>Chrysomeloidea</taxon>
        <taxon>Cerambycidae</taxon>
        <taxon>Cerambycinae</taxon>
        <taxon>Callichromatini</taxon>
        <taxon>Aromia</taxon>
    </lineage>
</organism>
<keyword evidence="5" id="KW-1185">Reference proteome</keyword>
<feature type="transmembrane region" description="Helical" evidence="3">
    <location>
        <begin position="44"/>
        <end position="68"/>
    </location>
</feature>
<dbReference type="InterPro" id="IPR051217">
    <property type="entry name" value="Insect_Cuticle_Struc_Prot"/>
</dbReference>
<evidence type="ECO:0000256" key="1">
    <source>
        <dbReference type="ARBA" id="ARBA00022460"/>
    </source>
</evidence>
<keyword evidence="3" id="KW-1133">Transmembrane helix</keyword>
<evidence type="ECO:0000313" key="5">
    <source>
        <dbReference type="Proteomes" id="UP001162162"/>
    </source>
</evidence>
<evidence type="ECO:0000313" key="4">
    <source>
        <dbReference type="EMBL" id="KAJ8941010.1"/>
    </source>
</evidence>
<reference evidence="4" key="1">
    <citation type="journal article" date="2023" name="Insect Mol. Biol.">
        <title>Genome sequencing provides insights into the evolution of gene families encoding plant cell wall-degrading enzymes in longhorned beetles.</title>
        <authorList>
            <person name="Shin N.R."/>
            <person name="Okamura Y."/>
            <person name="Kirsch R."/>
            <person name="Pauchet Y."/>
        </authorList>
    </citation>
    <scope>NUCLEOTIDE SEQUENCE</scope>
    <source>
        <strain evidence="4">AMC_N1</strain>
    </source>
</reference>
<proteinExistence type="predicted"/>
<dbReference type="GO" id="GO:0031012">
    <property type="term" value="C:extracellular matrix"/>
    <property type="evidence" value="ECO:0007669"/>
    <property type="project" value="TreeGrafter"/>
</dbReference>
<dbReference type="Proteomes" id="UP001162162">
    <property type="component" value="Unassembled WGS sequence"/>
</dbReference>
<dbReference type="AlphaFoldDB" id="A0AAV8XPV9"/>
<dbReference type="EMBL" id="JAPWTK010000393">
    <property type="protein sequence ID" value="KAJ8941010.1"/>
    <property type="molecule type" value="Genomic_DNA"/>
</dbReference>
<dbReference type="InterPro" id="IPR000618">
    <property type="entry name" value="Insect_cuticle"/>
</dbReference>
<comment type="caution">
    <text evidence="4">The sequence shown here is derived from an EMBL/GenBank/DDBJ whole genome shotgun (WGS) entry which is preliminary data.</text>
</comment>
<name>A0AAV8XPV9_9CUCU</name>
<keyword evidence="3" id="KW-0812">Transmembrane</keyword>
<dbReference type="GO" id="GO:0005615">
    <property type="term" value="C:extracellular space"/>
    <property type="evidence" value="ECO:0007669"/>
    <property type="project" value="TreeGrafter"/>
</dbReference>
<dbReference type="PROSITE" id="PS00233">
    <property type="entry name" value="CHIT_BIND_RR_1"/>
    <property type="match status" value="1"/>
</dbReference>
<dbReference type="Pfam" id="PF00379">
    <property type="entry name" value="Chitin_bind_4"/>
    <property type="match status" value="1"/>
</dbReference>
<dbReference type="PROSITE" id="PS51155">
    <property type="entry name" value="CHIT_BIND_RR_2"/>
    <property type="match status" value="1"/>
</dbReference>
<keyword evidence="3" id="KW-0472">Membrane</keyword>
<gene>
    <name evidence="4" type="ORF">NQ318_006439</name>
</gene>
<accession>A0AAV8XPV9</accession>
<sequence length="222" mass="24620">MSTFPKLLLYFTYSTEISVVTPDIFLDKANNFGLRSCSISVTNICRIVIMCISGQLILVTILGVASAYPRVIYQQQDEEDTNAVQYTQYGEGAEESDAGLHQIHGQVLEGGAYEHLPVKATHHAIDYYAPPKYTFKYGVKDYHTGDIKSQQESRDGDVVKGQYSLVEPDGSVRTVEYSADKHSGFNAVVHKSGPSKHPEPQVGHENVVAEVEEQQQLAHGHY</sequence>
<dbReference type="GO" id="GO:0042302">
    <property type="term" value="F:structural constituent of cuticle"/>
    <property type="evidence" value="ECO:0007669"/>
    <property type="project" value="UniProtKB-UniRule"/>
</dbReference>
<protein>
    <submittedName>
        <fullName evidence="4">Uncharacterized protein</fullName>
    </submittedName>
</protein>
<dbReference type="PRINTS" id="PR00947">
    <property type="entry name" value="CUTICLE"/>
</dbReference>
<dbReference type="InterPro" id="IPR031311">
    <property type="entry name" value="CHIT_BIND_RR_consensus"/>
</dbReference>
<dbReference type="PANTHER" id="PTHR12236:SF95">
    <property type="entry name" value="CUTICULAR PROTEIN 76BD, ISOFORM C-RELATED"/>
    <property type="match status" value="1"/>
</dbReference>
<evidence type="ECO:0000256" key="3">
    <source>
        <dbReference type="SAM" id="Phobius"/>
    </source>
</evidence>